<feature type="compositionally biased region" description="Low complexity" evidence="6">
    <location>
        <begin position="81"/>
        <end position="90"/>
    </location>
</feature>
<evidence type="ECO:0000259" key="7">
    <source>
        <dbReference type="PROSITE" id="PS50115"/>
    </source>
</evidence>
<evidence type="ECO:0000256" key="2">
    <source>
        <dbReference type="ARBA" id="ARBA00022723"/>
    </source>
</evidence>
<dbReference type="GO" id="GO:0005096">
    <property type="term" value="F:GTPase activator activity"/>
    <property type="evidence" value="ECO:0007669"/>
    <property type="project" value="UniProtKB-KW"/>
</dbReference>
<organism evidence="8 9">
    <name type="scientific">Amphibalanus amphitrite</name>
    <name type="common">Striped barnacle</name>
    <name type="synonym">Balanus amphitrite</name>
    <dbReference type="NCBI Taxonomy" id="1232801"/>
    <lineage>
        <taxon>Eukaryota</taxon>
        <taxon>Metazoa</taxon>
        <taxon>Ecdysozoa</taxon>
        <taxon>Arthropoda</taxon>
        <taxon>Crustacea</taxon>
        <taxon>Multicrustacea</taxon>
        <taxon>Cirripedia</taxon>
        <taxon>Thoracica</taxon>
        <taxon>Thoracicalcarea</taxon>
        <taxon>Balanomorpha</taxon>
        <taxon>Balanoidea</taxon>
        <taxon>Balanidae</taxon>
        <taxon>Amphibalaninae</taxon>
        <taxon>Amphibalanus</taxon>
    </lineage>
</organism>
<evidence type="ECO:0000313" key="9">
    <source>
        <dbReference type="Proteomes" id="UP000440578"/>
    </source>
</evidence>
<keyword evidence="3 5" id="KW-0863">Zinc-finger</keyword>
<feature type="domain" description="Arf-GAP" evidence="7">
    <location>
        <begin position="1"/>
        <end position="69"/>
    </location>
</feature>
<evidence type="ECO:0000313" key="8">
    <source>
        <dbReference type="EMBL" id="KAF0291179.1"/>
    </source>
</evidence>
<dbReference type="GO" id="GO:0000139">
    <property type="term" value="C:Golgi membrane"/>
    <property type="evidence" value="ECO:0007669"/>
    <property type="project" value="TreeGrafter"/>
</dbReference>
<evidence type="ECO:0000256" key="3">
    <source>
        <dbReference type="ARBA" id="ARBA00022771"/>
    </source>
</evidence>
<feature type="region of interest" description="Disordered" evidence="6">
    <location>
        <begin position="81"/>
        <end position="111"/>
    </location>
</feature>
<dbReference type="GO" id="GO:0032012">
    <property type="term" value="P:regulation of ARF protein signal transduction"/>
    <property type="evidence" value="ECO:0007669"/>
    <property type="project" value="TreeGrafter"/>
</dbReference>
<name>A0A6A4VDF7_AMPAM</name>
<evidence type="ECO:0000256" key="6">
    <source>
        <dbReference type="SAM" id="MobiDB-lite"/>
    </source>
</evidence>
<dbReference type="SMART" id="SM00105">
    <property type="entry name" value="ArfGap"/>
    <property type="match status" value="1"/>
</dbReference>
<keyword evidence="4" id="KW-0862">Zinc</keyword>
<dbReference type="PROSITE" id="PS50115">
    <property type="entry name" value="ARFGAP"/>
    <property type="match status" value="1"/>
</dbReference>
<proteinExistence type="predicted"/>
<comment type="caution">
    <text evidence="8">The sequence shown here is derived from an EMBL/GenBank/DDBJ whole genome shotgun (WGS) entry which is preliminary data.</text>
</comment>
<dbReference type="EMBL" id="VIIS01001901">
    <property type="protein sequence ID" value="KAF0291179.1"/>
    <property type="molecule type" value="Genomic_DNA"/>
</dbReference>
<dbReference type="InterPro" id="IPR001164">
    <property type="entry name" value="ArfGAP_dom"/>
</dbReference>
<dbReference type="OrthoDB" id="983479at2759"/>
<sequence length="146" mass="14818">MLAPRCFECQGHNPQWASVSLGIWICLECSGKHRGLGVHLSFVRSLTMDKWKDIELEKMKISTEAAGGTWDAAKAAAAAARTPSRSLAPASGGMHRSASTPNTGRYGGSGGGGGYSGGGGGYSGGGGYQADGAGMVRKGVSRPGCP</sequence>
<reference evidence="8 9" key="1">
    <citation type="submission" date="2019-07" db="EMBL/GenBank/DDBJ databases">
        <title>Draft genome assembly of a fouling barnacle, Amphibalanus amphitrite (Darwin, 1854): The first reference genome for Thecostraca.</title>
        <authorList>
            <person name="Kim W."/>
        </authorList>
    </citation>
    <scope>NUCLEOTIDE SEQUENCE [LARGE SCALE GENOMIC DNA]</scope>
    <source>
        <strain evidence="8">SNU_AA5</strain>
        <tissue evidence="8">Soma without cirri and trophi</tissue>
    </source>
</reference>
<keyword evidence="1" id="KW-0343">GTPase activation</keyword>
<dbReference type="AlphaFoldDB" id="A0A6A4VDF7"/>
<evidence type="ECO:0000256" key="4">
    <source>
        <dbReference type="ARBA" id="ARBA00022833"/>
    </source>
</evidence>
<evidence type="ECO:0000256" key="1">
    <source>
        <dbReference type="ARBA" id="ARBA00022468"/>
    </source>
</evidence>
<dbReference type="Gene3D" id="1.10.220.150">
    <property type="entry name" value="Arf GTPase activating protein"/>
    <property type="match status" value="1"/>
</dbReference>
<dbReference type="PANTHER" id="PTHR46395">
    <property type="entry name" value="ADP-RIBOSYLATION FACTOR GTPASE-ACTIVATING PROTEIN 1"/>
    <property type="match status" value="1"/>
</dbReference>
<gene>
    <name evidence="8" type="primary">Arfgap1_0</name>
    <name evidence="8" type="ORF">FJT64_010654</name>
</gene>
<dbReference type="GO" id="GO:0008270">
    <property type="term" value="F:zinc ion binding"/>
    <property type="evidence" value="ECO:0007669"/>
    <property type="project" value="UniProtKB-KW"/>
</dbReference>
<dbReference type="Proteomes" id="UP000440578">
    <property type="component" value="Unassembled WGS sequence"/>
</dbReference>
<dbReference type="Pfam" id="PF01412">
    <property type="entry name" value="ArfGap"/>
    <property type="match status" value="1"/>
</dbReference>
<accession>A0A6A4VDF7</accession>
<dbReference type="GO" id="GO:0030100">
    <property type="term" value="P:regulation of endocytosis"/>
    <property type="evidence" value="ECO:0007669"/>
    <property type="project" value="TreeGrafter"/>
</dbReference>
<keyword evidence="9" id="KW-1185">Reference proteome</keyword>
<dbReference type="PRINTS" id="PR00405">
    <property type="entry name" value="REVINTRACTNG"/>
</dbReference>
<protein>
    <submittedName>
        <fullName evidence="8">ADP-ribosylation factor GTPase-activating protein 1</fullName>
    </submittedName>
</protein>
<evidence type="ECO:0000256" key="5">
    <source>
        <dbReference type="PROSITE-ProRule" id="PRU00288"/>
    </source>
</evidence>
<dbReference type="SUPFAM" id="SSF57863">
    <property type="entry name" value="ArfGap/RecO-like zinc finger"/>
    <property type="match status" value="1"/>
</dbReference>
<dbReference type="InterPro" id="IPR038508">
    <property type="entry name" value="ArfGAP_dom_sf"/>
</dbReference>
<dbReference type="PANTHER" id="PTHR46395:SF1">
    <property type="entry name" value="ADP-RIBOSYLATION FACTOR GTPASE-ACTIVATING PROTEIN 1"/>
    <property type="match status" value="1"/>
</dbReference>
<keyword evidence="2" id="KW-0479">Metal-binding</keyword>
<dbReference type="InterPro" id="IPR037278">
    <property type="entry name" value="ARFGAP/RecO"/>
</dbReference>